<reference evidence="2" key="1">
    <citation type="submission" date="2017-05" db="EMBL/GenBank/DDBJ databases">
        <authorList>
            <person name="Varghese N."/>
            <person name="Submissions S."/>
        </authorList>
    </citation>
    <scope>NUCLEOTIDE SEQUENCE</scope>
    <source>
        <strain evidence="2">DSM 45262</strain>
    </source>
</reference>
<comment type="caution">
    <text evidence="2">The sequence shown here is derived from an EMBL/GenBank/DDBJ whole genome shotgun (WGS) entry which is preliminary data.</text>
</comment>
<name>A0AA46ADK2_9BACL</name>
<accession>A0AA46ADK2</accession>
<evidence type="ECO:0000313" key="3">
    <source>
        <dbReference type="Proteomes" id="UP001157946"/>
    </source>
</evidence>
<gene>
    <name evidence="2" type="ORF">SAMN06265361_101624</name>
</gene>
<feature type="compositionally biased region" description="Basic and acidic residues" evidence="1">
    <location>
        <begin position="10"/>
        <end position="29"/>
    </location>
</feature>
<proteinExistence type="predicted"/>
<sequence>MSTCSEDGPLMDKERETPPKFAGRPDRKQAGTVSEQEQDCHKSAWVAFVKR</sequence>
<protein>
    <submittedName>
        <fullName evidence="2">Uncharacterized protein</fullName>
    </submittedName>
</protein>
<dbReference type="AlphaFoldDB" id="A0AA46ADK2"/>
<keyword evidence="3" id="KW-1185">Reference proteome</keyword>
<organism evidence="2 3">
    <name type="scientific">Laceyella tengchongensis</name>
    <dbReference type="NCBI Taxonomy" id="574699"/>
    <lineage>
        <taxon>Bacteria</taxon>
        <taxon>Bacillati</taxon>
        <taxon>Bacillota</taxon>
        <taxon>Bacilli</taxon>
        <taxon>Bacillales</taxon>
        <taxon>Thermoactinomycetaceae</taxon>
        <taxon>Laceyella</taxon>
    </lineage>
</organism>
<dbReference type="EMBL" id="FXTU01000001">
    <property type="protein sequence ID" value="SMP05420.1"/>
    <property type="molecule type" value="Genomic_DNA"/>
</dbReference>
<dbReference type="Proteomes" id="UP001157946">
    <property type="component" value="Unassembled WGS sequence"/>
</dbReference>
<feature type="region of interest" description="Disordered" evidence="1">
    <location>
        <begin position="1"/>
        <end position="41"/>
    </location>
</feature>
<evidence type="ECO:0000256" key="1">
    <source>
        <dbReference type="SAM" id="MobiDB-lite"/>
    </source>
</evidence>
<evidence type="ECO:0000313" key="2">
    <source>
        <dbReference type="EMBL" id="SMP05420.1"/>
    </source>
</evidence>